<dbReference type="GO" id="GO:0045892">
    <property type="term" value="P:negative regulation of DNA-templated transcription"/>
    <property type="evidence" value="ECO:0007669"/>
    <property type="project" value="TreeGrafter"/>
</dbReference>
<dbReference type="Pfam" id="PF00392">
    <property type="entry name" value="GntR"/>
    <property type="match status" value="1"/>
</dbReference>
<gene>
    <name evidence="7" type="ORF">BET03_06945</name>
</gene>
<dbReference type="Gene3D" id="3.40.1410.10">
    <property type="entry name" value="Chorismate lyase-like"/>
    <property type="match status" value="1"/>
</dbReference>
<evidence type="ECO:0000313" key="8">
    <source>
        <dbReference type="Proteomes" id="UP000284177"/>
    </source>
</evidence>
<dbReference type="AlphaFoldDB" id="A0A419SU59"/>
<dbReference type="InterPro" id="IPR036390">
    <property type="entry name" value="WH_DNA-bd_sf"/>
</dbReference>
<dbReference type="PROSITE" id="PS50949">
    <property type="entry name" value="HTH_GNTR"/>
    <property type="match status" value="1"/>
</dbReference>
<dbReference type="SUPFAM" id="SSF64288">
    <property type="entry name" value="Chorismate lyase-like"/>
    <property type="match status" value="1"/>
</dbReference>
<keyword evidence="8" id="KW-1185">Reference proteome</keyword>
<evidence type="ECO:0000256" key="1">
    <source>
        <dbReference type="ARBA" id="ARBA00022491"/>
    </source>
</evidence>
<dbReference type="CDD" id="cd07377">
    <property type="entry name" value="WHTH_GntR"/>
    <property type="match status" value="1"/>
</dbReference>
<dbReference type="SUPFAM" id="SSF46785">
    <property type="entry name" value="Winged helix' DNA-binding domain"/>
    <property type="match status" value="1"/>
</dbReference>
<comment type="caution">
    <text evidence="7">The sequence shown here is derived from an EMBL/GenBank/DDBJ whole genome shotgun (WGS) entry which is preliminary data.</text>
</comment>
<dbReference type="Gene3D" id="1.10.10.10">
    <property type="entry name" value="Winged helix-like DNA-binding domain superfamily/Winged helix DNA-binding domain"/>
    <property type="match status" value="1"/>
</dbReference>
<dbReference type="GO" id="GO:0003677">
    <property type="term" value="F:DNA binding"/>
    <property type="evidence" value="ECO:0007669"/>
    <property type="project" value="UniProtKB-UniRule"/>
</dbReference>
<dbReference type="PRINTS" id="PR00035">
    <property type="entry name" value="HTHGNTR"/>
</dbReference>
<dbReference type="Pfam" id="PF07702">
    <property type="entry name" value="UTRA"/>
    <property type="match status" value="1"/>
</dbReference>
<evidence type="ECO:0000256" key="4">
    <source>
        <dbReference type="ARBA" id="ARBA00023163"/>
    </source>
</evidence>
<keyword evidence="3" id="KW-0238">DNA-binding</keyword>
<dbReference type="FunFam" id="3.40.1410.10:FF:000008">
    <property type="entry name" value="Transcriptional regulator, GntR family"/>
    <property type="match status" value="1"/>
</dbReference>
<evidence type="ECO:0000259" key="6">
    <source>
        <dbReference type="PROSITE" id="PS50949"/>
    </source>
</evidence>
<dbReference type="InterPro" id="IPR000524">
    <property type="entry name" value="Tscrpt_reg_HTH_GntR"/>
</dbReference>
<evidence type="ECO:0000256" key="5">
    <source>
        <dbReference type="NCBIfam" id="TIGR02404"/>
    </source>
</evidence>
<proteinExistence type="predicted"/>
<protein>
    <recommendedName>
        <fullName evidence="5">Trehalose operon repressor</fullName>
    </recommendedName>
</protein>
<dbReference type="InterPro" id="IPR036388">
    <property type="entry name" value="WH-like_DNA-bd_sf"/>
</dbReference>
<dbReference type="GO" id="GO:0003700">
    <property type="term" value="F:DNA-binding transcription factor activity"/>
    <property type="evidence" value="ECO:0007669"/>
    <property type="project" value="UniProtKB-UniRule"/>
</dbReference>
<organism evidence="7 8">
    <name type="scientific">Thermohalobacter berrensis</name>
    <dbReference type="NCBI Taxonomy" id="99594"/>
    <lineage>
        <taxon>Bacteria</taxon>
        <taxon>Bacillati</taxon>
        <taxon>Bacillota</taxon>
        <taxon>Tissierellia</taxon>
        <taxon>Tissierellales</taxon>
        <taxon>Thermohalobacteraceae</taxon>
        <taxon>Thermohalobacter</taxon>
    </lineage>
</organism>
<reference evidence="7 8" key="1">
    <citation type="submission" date="2016-08" db="EMBL/GenBank/DDBJ databases">
        <title>Novel Firmicutes and Novel Genomes.</title>
        <authorList>
            <person name="Poppleton D.I."/>
            <person name="Gribaldo S."/>
        </authorList>
    </citation>
    <scope>NUCLEOTIDE SEQUENCE [LARGE SCALE GENOMIC DNA]</scope>
    <source>
        <strain evidence="7 8">CTT3</strain>
    </source>
</reference>
<dbReference type="InterPro" id="IPR011663">
    <property type="entry name" value="UTRA"/>
</dbReference>
<dbReference type="OrthoDB" id="9816541at2"/>
<dbReference type="InterPro" id="IPR012770">
    <property type="entry name" value="TreR"/>
</dbReference>
<dbReference type="EMBL" id="MCIB01000040">
    <property type="protein sequence ID" value="RKD28769.1"/>
    <property type="molecule type" value="Genomic_DNA"/>
</dbReference>
<dbReference type="SMART" id="SM00866">
    <property type="entry name" value="UTRA"/>
    <property type="match status" value="1"/>
</dbReference>
<dbReference type="SMART" id="SM00345">
    <property type="entry name" value="HTH_GNTR"/>
    <property type="match status" value="1"/>
</dbReference>
<dbReference type="PANTHER" id="PTHR44846">
    <property type="entry name" value="MANNOSYL-D-GLYCERATE TRANSPORT/METABOLISM SYSTEM REPRESSOR MNGR-RELATED"/>
    <property type="match status" value="1"/>
</dbReference>
<evidence type="ECO:0000313" key="7">
    <source>
        <dbReference type="EMBL" id="RKD28769.1"/>
    </source>
</evidence>
<evidence type="ECO:0000256" key="3">
    <source>
        <dbReference type="ARBA" id="ARBA00023125"/>
    </source>
</evidence>
<dbReference type="PANTHER" id="PTHR44846:SF12">
    <property type="entry name" value="HTH-TYPE TRANSCRIPTIONAL REGULATOR TRER"/>
    <property type="match status" value="1"/>
</dbReference>
<dbReference type="InterPro" id="IPR028978">
    <property type="entry name" value="Chorismate_lyase_/UTRA_dom_sf"/>
</dbReference>
<dbReference type="Proteomes" id="UP000284177">
    <property type="component" value="Unassembled WGS sequence"/>
</dbReference>
<dbReference type="RefSeq" id="WP_120170736.1">
    <property type="nucleotide sequence ID" value="NZ_MCIB01000040.1"/>
</dbReference>
<feature type="domain" description="HTH gntR-type" evidence="6">
    <location>
        <begin position="2"/>
        <end position="70"/>
    </location>
</feature>
<dbReference type="NCBIfam" id="TIGR02404">
    <property type="entry name" value="trehalos_R_Bsub"/>
    <property type="match status" value="1"/>
</dbReference>
<sequence length="240" mass="28238">MNTKYLNIYNEIAGNIEKGEIKPNTKLPSENELVKKYSVSRDTIRKALNLLEQYGYIQKIRGKGSYVIDINRFDFPVSGLVSFKELSEKMGMKANTILEELQIIKPDKYLMNQLKIKENDDIWKVVRIREIDGKKIILDKDFFNKSFVPSLTEDICKDSIYEYIENKLGLCISFSKKEITVENATKEDKKYLDLQGYNMVVVVKSHIYLDDANLFQYNESRHRPDKFKFVDFARRKKLME</sequence>
<evidence type="ECO:0000256" key="2">
    <source>
        <dbReference type="ARBA" id="ARBA00023015"/>
    </source>
</evidence>
<keyword evidence="4" id="KW-0804">Transcription</keyword>
<dbReference type="InterPro" id="IPR050679">
    <property type="entry name" value="Bact_HTH_transcr_reg"/>
</dbReference>
<accession>A0A419SU59</accession>
<name>A0A419SU59_9FIRM</name>
<keyword evidence="2" id="KW-0805">Transcription regulation</keyword>
<keyword evidence="1" id="KW-0678">Repressor</keyword>